<feature type="domain" description="AFP-like" evidence="1">
    <location>
        <begin position="303"/>
        <end position="358"/>
    </location>
</feature>
<accession>A0A915YKA6</accession>
<proteinExistence type="predicted"/>
<dbReference type="EMBL" id="AP026867">
    <property type="protein sequence ID" value="BDS14373.1"/>
    <property type="molecule type" value="Genomic_DNA"/>
</dbReference>
<dbReference type="Proteomes" id="UP001060919">
    <property type="component" value="Chromosome"/>
</dbReference>
<dbReference type="Gene3D" id="3.20.20.70">
    <property type="entry name" value="Aldolase class I"/>
    <property type="match status" value="1"/>
</dbReference>
<evidence type="ECO:0000313" key="3">
    <source>
        <dbReference type="Proteomes" id="UP001060919"/>
    </source>
</evidence>
<dbReference type="InterPro" id="IPR006190">
    <property type="entry name" value="SAF_AFP_Neu5Ac"/>
</dbReference>
<dbReference type="PANTHER" id="PTHR42966">
    <property type="entry name" value="N-ACETYLNEURAMINATE SYNTHASE"/>
    <property type="match status" value="1"/>
</dbReference>
<dbReference type="InterPro" id="IPR057736">
    <property type="entry name" value="SAF_PseI/NeuA/NeuB"/>
</dbReference>
<dbReference type="AlphaFoldDB" id="A0A915YKA6"/>
<dbReference type="InterPro" id="IPR013132">
    <property type="entry name" value="PseI/NeuA/B-like_N"/>
</dbReference>
<name>A0A915YKA6_9BACT</name>
<dbReference type="SUPFAM" id="SSF51269">
    <property type="entry name" value="AFP III-like domain"/>
    <property type="match status" value="1"/>
</dbReference>
<dbReference type="SMART" id="SM00858">
    <property type="entry name" value="SAF"/>
    <property type="match status" value="1"/>
</dbReference>
<dbReference type="Pfam" id="PF08666">
    <property type="entry name" value="SAF"/>
    <property type="match status" value="1"/>
</dbReference>
<dbReference type="CDD" id="cd11615">
    <property type="entry name" value="SAF_NeuB_like"/>
    <property type="match status" value="1"/>
</dbReference>
<dbReference type="SUPFAM" id="SSF51569">
    <property type="entry name" value="Aldolase"/>
    <property type="match status" value="1"/>
</dbReference>
<sequence>MKATIENIVIDQSQNGTYIVLEAGPTHSGIDSAKELAKMAKEAGANAVKYQLLYADRLMAKKDVLFSYKYLQYDADGKEEFIEFTEPLYDVLKRRELEKEEWKELKAYCDSLGLTMFTTATYKDEVDFIIDELGIDSIKINSGDVNDLEFIKYCASKNVSIQLDTGNADIWEIERAVIEAEEAGCTNIIIHMCPSGYPTKLESVHLRMITTLKNMFPNYSIAFSDHSPGWDMDIAAVALGADMIEKTITLDRTTKSCEHSFSLEKEDAKRFVESIRDVETAMGSYRRTIPSHVREKRKLGRRSPYALVDLKKGDVINVEDFEFKRPGVGVTSAEFDFFIGKELTTDIPKGTAITYDNI</sequence>
<dbReference type="Gene3D" id="3.90.1210.10">
    <property type="entry name" value="Antifreeze-like/N-acetylneuraminic acid synthase C-terminal domain"/>
    <property type="match status" value="1"/>
</dbReference>
<dbReference type="PANTHER" id="PTHR42966:SF1">
    <property type="entry name" value="SIALIC ACID SYNTHASE"/>
    <property type="match status" value="1"/>
</dbReference>
<dbReference type="Pfam" id="PF03102">
    <property type="entry name" value="NeuB"/>
    <property type="match status" value="1"/>
</dbReference>
<gene>
    <name evidence="2" type="ORF">AsAng_0051520</name>
</gene>
<dbReference type="GO" id="GO:0016051">
    <property type="term" value="P:carbohydrate biosynthetic process"/>
    <property type="evidence" value="ECO:0007669"/>
    <property type="project" value="InterPro"/>
</dbReference>
<evidence type="ECO:0000259" key="1">
    <source>
        <dbReference type="PROSITE" id="PS50844"/>
    </source>
</evidence>
<dbReference type="InterPro" id="IPR051690">
    <property type="entry name" value="PseI-like"/>
</dbReference>
<protein>
    <submittedName>
        <fullName evidence="2">N-acetylneuraminate synthase family protein</fullName>
    </submittedName>
</protein>
<dbReference type="InterPro" id="IPR013974">
    <property type="entry name" value="SAF"/>
</dbReference>
<keyword evidence="3" id="KW-1185">Reference proteome</keyword>
<evidence type="ECO:0000313" key="2">
    <source>
        <dbReference type="EMBL" id="BDS14373.1"/>
    </source>
</evidence>
<dbReference type="RefSeq" id="WP_264789591.1">
    <property type="nucleotide sequence ID" value="NZ_AP026867.1"/>
</dbReference>
<dbReference type="KEGG" id="aup:AsAng_0051520"/>
<dbReference type="PROSITE" id="PS50844">
    <property type="entry name" value="AFP_LIKE"/>
    <property type="match status" value="1"/>
</dbReference>
<dbReference type="GO" id="GO:0047444">
    <property type="term" value="F:N-acylneuraminate-9-phosphate synthase activity"/>
    <property type="evidence" value="ECO:0007669"/>
    <property type="project" value="TreeGrafter"/>
</dbReference>
<dbReference type="InterPro" id="IPR036732">
    <property type="entry name" value="AFP_Neu5c_C_sf"/>
</dbReference>
<reference evidence="2" key="1">
    <citation type="submission" date="2022-09" db="EMBL/GenBank/DDBJ databases">
        <title>Aureispira anguillicida sp. nov., isolated from Leptocephalus of Japanese eel Anguilla japonica.</title>
        <authorList>
            <person name="Yuasa K."/>
            <person name="Mekata T."/>
            <person name="Ikunari K."/>
        </authorList>
    </citation>
    <scope>NUCLEOTIDE SEQUENCE</scope>
    <source>
        <strain evidence="2">EL160426</strain>
    </source>
</reference>
<organism evidence="2 3">
    <name type="scientific">Aureispira anguillae</name>
    <dbReference type="NCBI Taxonomy" id="2864201"/>
    <lineage>
        <taxon>Bacteria</taxon>
        <taxon>Pseudomonadati</taxon>
        <taxon>Bacteroidota</taxon>
        <taxon>Saprospiria</taxon>
        <taxon>Saprospirales</taxon>
        <taxon>Saprospiraceae</taxon>
        <taxon>Aureispira</taxon>
    </lineage>
</organism>
<dbReference type="InterPro" id="IPR013785">
    <property type="entry name" value="Aldolase_TIM"/>
</dbReference>